<dbReference type="SMART" id="SM00642">
    <property type="entry name" value="Aamy"/>
    <property type="match status" value="1"/>
</dbReference>
<evidence type="ECO:0000313" key="4">
    <source>
        <dbReference type="EMBL" id="RSX54985.1"/>
    </source>
</evidence>
<proteinExistence type="inferred from homology"/>
<dbReference type="GO" id="GO:0005975">
    <property type="term" value="P:carbohydrate metabolic process"/>
    <property type="evidence" value="ECO:0007669"/>
    <property type="project" value="InterPro"/>
</dbReference>
<protein>
    <submittedName>
        <fullName evidence="4">Glycogen debranching protein</fullName>
    </submittedName>
</protein>
<dbReference type="SUPFAM" id="SSF81296">
    <property type="entry name" value="E set domains"/>
    <property type="match status" value="1"/>
</dbReference>
<dbReference type="Gene3D" id="2.60.40.1180">
    <property type="entry name" value="Golgi alpha-mannosidase II"/>
    <property type="match status" value="1"/>
</dbReference>
<evidence type="ECO:0000313" key="5">
    <source>
        <dbReference type="Proteomes" id="UP000287609"/>
    </source>
</evidence>
<sequence>MHTQKLHRYATRPGIFFTDDGGADIVVRSETAEAMWLSVVEPQDQPSQFYTNAIKIPDDADVPFVKTMRRHPIVTRCVDGHSKRETLFRMEGPNYGLWYVHLPKAWNGMHYGFRADGVWDPKRGLMFNPYKFLLDPYAKGIDGVTQLDPAAFSYACTIENGHVIGDSRGEMSKLDSLGKVPYSVAIDDRYDADYEQDPAHPHVHWRRTVIYELHVKGFTANAPWLPPELRGTYAGLAHPKTLSYLQELGVTSIELMPIHAKQPELFLQERNKPNYWGYSTLGYFAPEPSYATKKAQQEGAMAVRREVIDMVKALHQAGFEVIMDVVFNHSCEGGNADMTVCWRGLDNLSYYRQGEPGQLIDTTGCGNTFDFTDTRNVVYAVDSLKYWAKRIGIDGFRFDLAVATARLNGEFTPFHPFLYALRSDKLLGNLKLIMEPWDIGPNGWRTGQFLTPFSEWNDRFRDTARSFWITDVAAQEPPKYKHLQPKPDADADDLNLNLGSGHIDADLQAGLRRVLGRANPEQAAREEYDPTATDAHLRHLAIMGNTDGPKPVSEAWSYSEDRASRPHLVQAAQSARVARLQQIIEQRDHDADQTAAADQDTNADQQASIEQASTQQKADAQQQAGSQQSSHGQQNTDNDADAKTQQPEVIFHLGDRHSDSISMITHEATHPLSAHINTSNSNFKDRRIRKSEYAPVSAKDAARVAAYGHGVPNGPLHGQVSPKASVSLQEMATRLCGSADLFATNPGRGATSSINFVTAHDGFTLADLVSYKNKHNEANGEHNTDGSNSNHSANFGVEGPSDDPQIQAARERAIMNVLGMLMLSLGTPMMLAGDEFGNSQQGNNNAYCLDDETTWLDWSWLQKPQDSPEQRRMRSVSDLIAIRKMLDIYHHEDFFTRLSQLGFDKHSKSRVMWFLPDGSSPQRDDWQDKSLHAFTMRLTSGDERSVAIVVNSGPNDLEFHLPADCTWHLLWSSAQIHGDGPRQDSFITTHWSIPANSISLLGSSADPRSMPTPISN</sequence>
<dbReference type="InterPro" id="IPR013780">
    <property type="entry name" value="Glyco_hydro_b"/>
</dbReference>
<name>A0A430FQA0_9BIFI</name>
<dbReference type="InterPro" id="IPR014756">
    <property type="entry name" value="Ig_E-set"/>
</dbReference>
<dbReference type="PANTHER" id="PTHR43002">
    <property type="entry name" value="GLYCOGEN DEBRANCHING ENZYME"/>
    <property type="match status" value="1"/>
</dbReference>
<dbReference type="InterPro" id="IPR013783">
    <property type="entry name" value="Ig-like_fold"/>
</dbReference>
<reference evidence="4 5" key="1">
    <citation type="submission" date="2018-09" db="EMBL/GenBank/DDBJ databases">
        <title>Characterization of the phylogenetic diversity of five novel species belonging to the genus Bifidobacterium.</title>
        <authorList>
            <person name="Lugli G.A."/>
            <person name="Duranti S."/>
            <person name="Milani C."/>
        </authorList>
    </citation>
    <scope>NUCLEOTIDE SEQUENCE [LARGE SCALE GENOMIC DNA]</scope>
    <source>
        <strain evidence="4 5">2036B</strain>
    </source>
</reference>
<dbReference type="InterPro" id="IPR044505">
    <property type="entry name" value="GlgX_Isoamylase_N_E_set"/>
</dbReference>
<dbReference type="Gene3D" id="3.20.20.80">
    <property type="entry name" value="Glycosidases"/>
    <property type="match status" value="2"/>
</dbReference>
<dbReference type="InterPro" id="IPR006047">
    <property type="entry name" value="GH13_cat_dom"/>
</dbReference>
<dbReference type="CDD" id="cd02856">
    <property type="entry name" value="E_set_GDE_Isoamylase_N"/>
    <property type="match status" value="1"/>
</dbReference>
<comment type="caution">
    <text evidence="4">The sequence shown here is derived from an EMBL/GenBank/DDBJ whole genome shotgun (WGS) entry which is preliminary data.</text>
</comment>
<feature type="region of interest" description="Disordered" evidence="2">
    <location>
        <begin position="588"/>
        <end position="642"/>
    </location>
</feature>
<gene>
    <name evidence="4" type="ORF">D2E26_1039</name>
</gene>
<dbReference type="AlphaFoldDB" id="A0A430FQA0"/>
<dbReference type="SUPFAM" id="SSF51011">
    <property type="entry name" value="Glycosyl hydrolase domain"/>
    <property type="match status" value="1"/>
</dbReference>
<feature type="compositionally biased region" description="Low complexity" evidence="2">
    <location>
        <begin position="593"/>
        <end position="634"/>
    </location>
</feature>
<comment type="similarity">
    <text evidence="1">Belongs to the glycosyl hydrolase 13 family.</text>
</comment>
<feature type="domain" description="Glycosyl hydrolase family 13 catalytic" evidence="3">
    <location>
        <begin position="212"/>
        <end position="883"/>
    </location>
</feature>
<dbReference type="EMBL" id="QXGM01000002">
    <property type="protein sequence ID" value="RSX54985.1"/>
    <property type="molecule type" value="Genomic_DNA"/>
</dbReference>
<accession>A0A430FQA0</accession>
<organism evidence="4 5">
    <name type="scientific">Bifidobacterium dolichotidis</name>
    <dbReference type="NCBI Taxonomy" id="2306976"/>
    <lineage>
        <taxon>Bacteria</taxon>
        <taxon>Bacillati</taxon>
        <taxon>Actinomycetota</taxon>
        <taxon>Actinomycetes</taxon>
        <taxon>Bifidobacteriales</taxon>
        <taxon>Bifidobacteriaceae</taxon>
        <taxon>Bifidobacterium</taxon>
    </lineage>
</organism>
<feature type="region of interest" description="Disordered" evidence="2">
    <location>
        <begin position="776"/>
        <end position="803"/>
    </location>
</feature>
<keyword evidence="5" id="KW-1185">Reference proteome</keyword>
<evidence type="ECO:0000259" key="3">
    <source>
        <dbReference type="SMART" id="SM00642"/>
    </source>
</evidence>
<dbReference type="Pfam" id="PF00128">
    <property type="entry name" value="Alpha-amylase"/>
    <property type="match status" value="1"/>
</dbReference>
<dbReference type="Proteomes" id="UP000287609">
    <property type="component" value="Unassembled WGS sequence"/>
</dbReference>
<dbReference type="Gene3D" id="2.60.40.10">
    <property type="entry name" value="Immunoglobulins"/>
    <property type="match status" value="1"/>
</dbReference>
<dbReference type="SUPFAM" id="SSF51445">
    <property type="entry name" value="(Trans)glycosidases"/>
    <property type="match status" value="2"/>
</dbReference>
<evidence type="ECO:0000256" key="2">
    <source>
        <dbReference type="SAM" id="MobiDB-lite"/>
    </source>
</evidence>
<evidence type="ECO:0000256" key="1">
    <source>
        <dbReference type="ARBA" id="ARBA00008061"/>
    </source>
</evidence>
<dbReference type="InterPro" id="IPR017853">
    <property type="entry name" value="GH"/>
</dbReference>